<dbReference type="Pfam" id="PF12140">
    <property type="entry name" value="SLED"/>
    <property type="match status" value="1"/>
</dbReference>
<evidence type="ECO:0000313" key="9">
    <source>
        <dbReference type="Proteomes" id="UP000265100"/>
    </source>
</evidence>
<dbReference type="SUPFAM" id="SSF63748">
    <property type="entry name" value="Tudor/PWWP/MBT"/>
    <property type="match status" value="4"/>
</dbReference>
<dbReference type="Pfam" id="PF02820">
    <property type="entry name" value="MBT"/>
    <property type="match status" value="4"/>
</dbReference>
<feature type="repeat" description="MBT" evidence="5">
    <location>
        <begin position="357"/>
        <end position="452"/>
    </location>
</feature>
<dbReference type="Gene3D" id="1.10.150.50">
    <property type="entry name" value="Transcription Factor, Ets-1"/>
    <property type="match status" value="1"/>
</dbReference>
<dbReference type="SUPFAM" id="SSF47769">
    <property type="entry name" value="SAM/Pointed domain"/>
    <property type="match status" value="1"/>
</dbReference>
<keyword evidence="3" id="KW-0677">Repeat</keyword>
<feature type="repeat" description="MBT" evidence="5">
    <location>
        <begin position="237"/>
        <end position="349"/>
    </location>
</feature>
<dbReference type="PANTHER" id="PTHR12247">
    <property type="entry name" value="POLYCOMB GROUP PROTEIN"/>
    <property type="match status" value="1"/>
</dbReference>
<dbReference type="SMART" id="SM00561">
    <property type="entry name" value="MBT"/>
    <property type="match status" value="4"/>
</dbReference>
<dbReference type="GO" id="GO:0042393">
    <property type="term" value="F:histone binding"/>
    <property type="evidence" value="ECO:0007669"/>
    <property type="project" value="InterPro"/>
</dbReference>
<dbReference type="Gene3D" id="3.90.1150.190">
    <property type="entry name" value="SLED domain"/>
    <property type="match status" value="1"/>
</dbReference>
<dbReference type="GO" id="GO:0003682">
    <property type="term" value="F:chromatin binding"/>
    <property type="evidence" value="ECO:0007669"/>
    <property type="project" value="TreeGrafter"/>
</dbReference>
<evidence type="ECO:0000259" key="7">
    <source>
        <dbReference type="SMART" id="SM00454"/>
    </source>
</evidence>
<dbReference type="Proteomes" id="UP000265100">
    <property type="component" value="Chromosome 5"/>
</dbReference>
<feature type="compositionally biased region" description="Basic residues" evidence="6">
    <location>
        <begin position="632"/>
        <end position="652"/>
    </location>
</feature>
<dbReference type="Ensembl" id="ENSACLT00000076880.1">
    <property type="protein sequence ID" value="ENSACLP00000055263.1"/>
    <property type="gene ID" value="ENSACLG00000017739.2"/>
</dbReference>
<evidence type="ECO:0000256" key="1">
    <source>
        <dbReference type="ARBA" id="ARBA00004123"/>
    </source>
</evidence>
<dbReference type="InterPro" id="IPR037604">
    <property type="entry name" value="Scm-like-4MBT1/2_SAM"/>
</dbReference>
<dbReference type="InterPro" id="IPR004092">
    <property type="entry name" value="Mbt"/>
</dbReference>
<dbReference type="AlphaFoldDB" id="A0AAX7TE69"/>
<feature type="repeat" description="MBT" evidence="5">
    <location>
        <begin position="121"/>
        <end position="227"/>
    </location>
</feature>
<feature type="repeat" description="MBT" evidence="5">
    <location>
        <begin position="12"/>
        <end position="113"/>
    </location>
</feature>
<dbReference type="InterPro" id="IPR050548">
    <property type="entry name" value="PcG_chromatin_remod_factors"/>
</dbReference>
<protein>
    <recommendedName>
        <fullName evidence="7">SAM domain-containing protein</fullName>
    </recommendedName>
</protein>
<reference evidence="8" key="2">
    <citation type="submission" date="2025-08" db="UniProtKB">
        <authorList>
            <consortium name="Ensembl"/>
        </authorList>
    </citation>
    <scope>IDENTIFICATION</scope>
</reference>
<keyword evidence="9" id="KW-1185">Reference proteome</keyword>
<evidence type="ECO:0000256" key="4">
    <source>
        <dbReference type="ARBA" id="ARBA00023242"/>
    </source>
</evidence>
<dbReference type="Pfam" id="PF07647">
    <property type="entry name" value="SAM_2"/>
    <property type="match status" value="1"/>
</dbReference>
<proteinExistence type="predicted"/>
<dbReference type="GO" id="GO:0003714">
    <property type="term" value="F:transcription corepressor activity"/>
    <property type="evidence" value="ECO:0007669"/>
    <property type="project" value="InterPro"/>
</dbReference>
<gene>
    <name evidence="8" type="primary">SFMBT1</name>
</gene>
<feature type="region of interest" description="Disordered" evidence="6">
    <location>
        <begin position="612"/>
        <end position="749"/>
    </location>
</feature>
<keyword evidence="4" id="KW-0539">Nucleus</keyword>
<organism evidence="8 9">
    <name type="scientific">Astatotilapia calliptera</name>
    <name type="common">Eastern happy</name>
    <name type="synonym">Chromis callipterus</name>
    <dbReference type="NCBI Taxonomy" id="8154"/>
    <lineage>
        <taxon>Eukaryota</taxon>
        <taxon>Metazoa</taxon>
        <taxon>Chordata</taxon>
        <taxon>Craniata</taxon>
        <taxon>Vertebrata</taxon>
        <taxon>Euteleostomi</taxon>
        <taxon>Actinopterygii</taxon>
        <taxon>Neopterygii</taxon>
        <taxon>Teleostei</taxon>
        <taxon>Neoteleostei</taxon>
        <taxon>Acanthomorphata</taxon>
        <taxon>Ovalentaria</taxon>
        <taxon>Cichlomorphae</taxon>
        <taxon>Cichliformes</taxon>
        <taxon>Cichlidae</taxon>
        <taxon>African cichlids</taxon>
        <taxon>Pseudocrenilabrinae</taxon>
        <taxon>Haplochromini</taxon>
        <taxon>Astatotilapia</taxon>
    </lineage>
</organism>
<reference evidence="8" key="1">
    <citation type="submission" date="2018-05" db="EMBL/GenBank/DDBJ databases">
        <authorList>
            <person name="Datahose"/>
        </authorList>
    </citation>
    <scope>NUCLEOTIDE SEQUENCE</scope>
</reference>
<feature type="domain" description="SAM" evidence="7">
    <location>
        <begin position="760"/>
        <end position="826"/>
    </location>
</feature>
<evidence type="ECO:0000256" key="2">
    <source>
        <dbReference type="ARBA" id="ARBA00022491"/>
    </source>
</evidence>
<dbReference type="PANTHER" id="PTHR12247:SF77">
    <property type="entry name" value="SCM-LIKE WITH FOUR MBT DOMAINS PROTEIN 1"/>
    <property type="match status" value="1"/>
</dbReference>
<feature type="compositionally biased region" description="Acidic residues" evidence="6">
    <location>
        <begin position="668"/>
        <end position="696"/>
    </location>
</feature>
<dbReference type="CDD" id="cd09581">
    <property type="entry name" value="SAM_Scm-like-4MBT1_2"/>
    <property type="match status" value="1"/>
</dbReference>
<keyword evidence="2" id="KW-0678">Repressor</keyword>
<evidence type="ECO:0000313" key="8">
    <source>
        <dbReference type="Ensembl" id="ENSACLP00000055263.1"/>
    </source>
</evidence>
<dbReference type="InterPro" id="IPR038348">
    <property type="entry name" value="SLED_sf"/>
</dbReference>
<dbReference type="InterPro" id="IPR021987">
    <property type="entry name" value="SLED"/>
</dbReference>
<reference evidence="8" key="3">
    <citation type="submission" date="2025-09" db="UniProtKB">
        <authorList>
            <consortium name="Ensembl"/>
        </authorList>
    </citation>
    <scope>IDENTIFICATION</scope>
</reference>
<dbReference type="GeneTree" id="ENSGT00940000157363"/>
<dbReference type="PROSITE" id="PS51079">
    <property type="entry name" value="MBT"/>
    <property type="match status" value="4"/>
</dbReference>
<feature type="compositionally biased region" description="Pro residues" evidence="6">
    <location>
        <begin position="706"/>
        <end position="715"/>
    </location>
</feature>
<sequence length="833" mass="94129">LIFHSAQDAPDFNWDDYLEETEAVAVPHHSFKHVDQGLQTGLTPGMKLEVCVRSEPDSPYWVANIITTCGQLLLLRYEGYQDDRRADFWCDIMTADLHPLGWSRQHDKTMRPPEGVREKHQDWEALLEKALAEECSAPASLLELPQRGRDPVELLCAGCYVELQDSVDPGLAWAAEVEENVGGRLKLRLIGTEGLPDTPATLWLFYLHPRLHPPGWAKEHGCTLRPPSDLLGLRTEEEWEDVRQRISDLLLEMALHTSVCLSQDQPAISAHCFKEGMKLEAVDPAAPISIRPATVTRVYNEQYFLVTMDNLCDIEESESAGRSFLCHRDSPGIFPAQWSLKNGLPLSPPPGYQGPDFDWADYLKQCEAELSLFTSQEQCEHSFKEAMKLEAVNPLSPENIHVATVTRVKGQYIWLSLEGLKQPMPELIVHVDSLDIFPVSWCETNGYPLVYPIKPSVEKEKKIAVGNGKYCCPKIYFNHRCFSGPYLNKGRIAELPQFIGPGNCVLVLKEVLTLLINSAYKPSRVLRELQLDQESRWQGHGETLKAKYKGKSYRATVEIVRTADRVADFCRKTCIKLECCPNLFGPRMVLEHCSENCSVLTKTKYTYYYGKKKSKRVGRPPGGQTNLDAGVKRRGRRRKRRKQLFVHKKRRSSASVDNTPAGSPQGSGEEEDLDEDDSLSEDSGSEMQDDLQDDSEQSIGKSQPTTPSPSPPATPRPTRRRRKPRSPSFSDDENRPPSPKVMKITERTEPPQKLCLDTSPLEWSVTDVVRFIRTTDCAPLARIFLDQEIDGQALLLLNLPTVQECMDLKLGPAIKLCHHIERVKLAFYQQFAT</sequence>
<dbReference type="SMART" id="SM00454">
    <property type="entry name" value="SAM"/>
    <property type="match status" value="1"/>
</dbReference>
<dbReference type="InterPro" id="IPR001660">
    <property type="entry name" value="SAM"/>
</dbReference>
<dbReference type="Gene3D" id="2.30.30.140">
    <property type="match status" value="4"/>
</dbReference>
<evidence type="ECO:0000256" key="3">
    <source>
        <dbReference type="ARBA" id="ARBA00022737"/>
    </source>
</evidence>
<evidence type="ECO:0000256" key="6">
    <source>
        <dbReference type="SAM" id="MobiDB-lite"/>
    </source>
</evidence>
<dbReference type="GO" id="GO:0005634">
    <property type="term" value="C:nucleus"/>
    <property type="evidence" value="ECO:0007669"/>
    <property type="project" value="UniProtKB-SubCell"/>
</dbReference>
<evidence type="ECO:0000256" key="5">
    <source>
        <dbReference type="PROSITE-ProRule" id="PRU00459"/>
    </source>
</evidence>
<feature type="compositionally biased region" description="Polar residues" evidence="6">
    <location>
        <begin position="653"/>
        <end position="664"/>
    </location>
</feature>
<name>A0AAX7TE69_ASTCA</name>
<dbReference type="InterPro" id="IPR013761">
    <property type="entry name" value="SAM/pointed_sf"/>
</dbReference>
<comment type="subcellular location">
    <subcellularLocation>
        <location evidence="1">Nucleus</location>
    </subcellularLocation>
</comment>
<accession>A0AAX7TE69</accession>